<dbReference type="Pfam" id="PF00047">
    <property type="entry name" value="ig"/>
    <property type="match status" value="1"/>
</dbReference>
<organism evidence="6 7">
    <name type="scientific">Stegodyphus mimosarum</name>
    <name type="common">African social velvet spider</name>
    <dbReference type="NCBI Taxonomy" id="407821"/>
    <lineage>
        <taxon>Eukaryota</taxon>
        <taxon>Metazoa</taxon>
        <taxon>Ecdysozoa</taxon>
        <taxon>Arthropoda</taxon>
        <taxon>Chelicerata</taxon>
        <taxon>Arachnida</taxon>
        <taxon>Araneae</taxon>
        <taxon>Araneomorphae</taxon>
        <taxon>Entelegynae</taxon>
        <taxon>Eresoidea</taxon>
        <taxon>Eresidae</taxon>
        <taxon>Stegodyphus</taxon>
    </lineage>
</organism>
<dbReference type="Gene3D" id="2.60.120.290">
    <property type="entry name" value="Spermadhesin, CUB domain"/>
    <property type="match status" value="2"/>
</dbReference>
<reference evidence="6 7" key="1">
    <citation type="submission" date="2013-11" db="EMBL/GenBank/DDBJ databases">
        <title>Genome sequencing of Stegodyphus mimosarum.</title>
        <authorList>
            <person name="Bechsgaard J."/>
        </authorList>
    </citation>
    <scope>NUCLEOTIDE SEQUENCE [LARGE SCALE GENOMIC DNA]</scope>
</reference>
<comment type="caution">
    <text evidence="2">Lacks conserved residue(s) required for the propagation of feature annotation.</text>
</comment>
<dbReference type="InterPro" id="IPR013783">
    <property type="entry name" value="Ig-like_fold"/>
</dbReference>
<feature type="non-terminal residue" evidence="6">
    <location>
        <position position="685"/>
    </location>
</feature>
<dbReference type="InterPro" id="IPR007110">
    <property type="entry name" value="Ig-like_dom"/>
</dbReference>
<evidence type="ECO:0000313" key="7">
    <source>
        <dbReference type="Proteomes" id="UP000054359"/>
    </source>
</evidence>
<evidence type="ECO:0000259" key="4">
    <source>
        <dbReference type="PROSITE" id="PS50022"/>
    </source>
</evidence>
<dbReference type="SMART" id="SM00408">
    <property type="entry name" value="IGc2"/>
    <property type="match status" value="2"/>
</dbReference>
<dbReference type="PANTHER" id="PTHR23278:SF19">
    <property type="entry name" value="OBSCURIN"/>
    <property type="match status" value="1"/>
</dbReference>
<keyword evidence="1" id="KW-1015">Disulfide bond</keyword>
<dbReference type="SUPFAM" id="SSF49854">
    <property type="entry name" value="Spermadhesin, CUB domain"/>
    <property type="match status" value="1"/>
</dbReference>
<dbReference type="Pfam" id="PF00754">
    <property type="entry name" value="F5_F8_type_C"/>
    <property type="match status" value="1"/>
</dbReference>
<dbReference type="OrthoDB" id="6022531at2759"/>
<feature type="domain" description="Ig-like" evidence="5">
    <location>
        <begin position="476"/>
        <end position="568"/>
    </location>
</feature>
<protein>
    <submittedName>
        <fullName evidence="6">Neuropilin-1</fullName>
    </submittedName>
</protein>
<dbReference type="EMBL" id="KK117837">
    <property type="protein sequence ID" value="KFM71538.1"/>
    <property type="molecule type" value="Genomic_DNA"/>
</dbReference>
<evidence type="ECO:0000256" key="2">
    <source>
        <dbReference type="PROSITE-ProRule" id="PRU00059"/>
    </source>
</evidence>
<dbReference type="AlphaFoldDB" id="A0A087U2E9"/>
<keyword evidence="7" id="KW-1185">Reference proteome</keyword>
<dbReference type="PROSITE" id="PS50022">
    <property type="entry name" value="FA58C_3"/>
    <property type="match status" value="1"/>
</dbReference>
<feature type="domain" description="F5/8 type C" evidence="4">
    <location>
        <begin position="316"/>
        <end position="470"/>
    </location>
</feature>
<dbReference type="SUPFAM" id="SSF48726">
    <property type="entry name" value="Immunoglobulin"/>
    <property type="match status" value="2"/>
</dbReference>
<dbReference type="Pfam" id="PF13927">
    <property type="entry name" value="Ig_3"/>
    <property type="match status" value="1"/>
</dbReference>
<dbReference type="SUPFAM" id="SSF49785">
    <property type="entry name" value="Galactose-binding domain-like"/>
    <property type="match status" value="1"/>
</dbReference>
<dbReference type="SMART" id="SM00231">
    <property type="entry name" value="FA58C"/>
    <property type="match status" value="1"/>
</dbReference>
<dbReference type="InterPro" id="IPR035914">
    <property type="entry name" value="Sperma_CUB_dom_sf"/>
</dbReference>
<dbReference type="PANTHER" id="PTHR23278">
    <property type="entry name" value="SIDESTEP PROTEIN"/>
    <property type="match status" value="1"/>
</dbReference>
<dbReference type="InterPro" id="IPR013151">
    <property type="entry name" value="Immunoglobulin_dom"/>
</dbReference>
<dbReference type="InterPro" id="IPR000859">
    <property type="entry name" value="CUB_dom"/>
</dbReference>
<accession>A0A087U2E9</accession>
<dbReference type="PROSITE" id="PS01180">
    <property type="entry name" value="CUB"/>
    <property type="match status" value="1"/>
</dbReference>
<dbReference type="InterPro" id="IPR008979">
    <property type="entry name" value="Galactose-bd-like_sf"/>
</dbReference>
<dbReference type="InterPro" id="IPR003598">
    <property type="entry name" value="Ig_sub2"/>
</dbReference>
<dbReference type="InterPro" id="IPR036179">
    <property type="entry name" value="Ig-like_dom_sf"/>
</dbReference>
<dbReference type="Gene3D" id="2.60.40.10">
    <property type="entry name" value="Immunoglobulins"/>
    <property type="match status" value="2"/>
</dbReference>
<feature type="domain" description="Ig-like" evidence="5">
    <location>
        <begin position="573"/>
        <end position="646"/>
    </location>
</feature>
<dbReference type="Proteomes" id="UP000054359">
    <property type="component" value="Unassembled WGS sequence"/>
</dbReference>
<evidence type="ECO:0000256" key="1">
    <source>
        <dbReference type="ARBA" id="ARBA00023157"/>
    </source>
</evidence>
<dbReference type="Pfam" id="PF00431">
    <property type="entry name" value="CUB"/>
    <property type="match status" value="1"/>
</dbReference>
<dbReference type="STRING" id="407821.A0A087U2E9"/>
<evidence type="ECO:0000259" key="5">
    <source>
        <dbReference type="PROSITE" id="PS50835"/>
    </source>
</evidence>
<dbReference type="SMART" id="SM00042">
    <property type="entry name" value="CUB"/>
    <property type="match status" value="1"/>
</dbReference>
<dbReference type="SMART" id="SM00409">
    <property type="entry name" value="IG"/>
    <property type="match status" value="2"/>
</dbReference>
<evidence type="ECO:0000313" key="6">
    <source>
        <dbReference type="EMBL" id="KFM71538.1"/>
    </source>
</evidence>
<name>A0A087U2E9_STEMI</name>
<feature type="domain" description="CUB" evidence="3">
    <location>
        <begin position="167"/>
        <end position="307"/>
    </location>
</feature>
<dbReference type="Gene3D" id="2.60.120.260">
    <property type="entry name" value="Galactose-binding domain-like"/>
    <property type="match status" value="1"/>
</dbReference>
<sequence>MDVRLLIDSSRLPVLQLRFEGTEAMHYELGPLICRAEGFRDVFMGVYRPPYQFTTPGYDGGKYPPPFYRYTWTIKTSKYEATELVFPQYDVVHYASYNAIPECRNVVTLRAQEGDSKPVVFTRQTSPPYYVSDGSEMVMNLTLTTCNQDSHLRRRKGFKASIRRADCPGTYVGTGENKGITYIRTICGVIASKEYPFPYNYYISSHMSNEYTHSWILQVFRNYVIRLEFNDFDIPPDPGAKNCTPESGILWVYNGIGTSSERLIGGFCNLNRKGILYSTSNYMTLVFSTRWKRTGNGRGFQAVFSAELQQEEITTCAEPLGIESGEISNLQMMASSNENEENYFFTNGRLNSPSGWCATFQDSAKEFTVDFWELVTVNGIVLQGLKGASKRTAVKRFYISFSNNSLVWKFEEEPIGRQKIYVCDQCEFDNYTNDLEIRFDFLKPISTRNVQIKILEYYRQPCLRLEILGCKGKDVPQLSLSLGSILRHSNILEGNDVYFECNISANPWVSETGWRFEGHELVTNISAGVIVSNQNLVLQNVQRSNRGKYSCTATNSESQGESNHVYLRVQYSPVCKQNQETTYRATLHYPVQISCEVEADPDDVEFHWEFKSSSGNLKLVSSYTSGTKSVVNYIPISESDFGTLQCWGSNSVGSQRVPCLFFVIPAGGLLLSTMCIYRILEITNG</sequence>
<dbReference type="InterPro" id="IPR003599">
    <property type="entry name" value="Ig_sub"/>
</dbReference>
<gene>
    <name evidence="6" type="ORF">X975_17416</name>
</gene>
<dbReference type="CDD" id="cd00041">
    <property type="entry name" value="CUB"/>
    <property type="match status" value="1"/>
</dbReference>
<dbReference type="InterPro" id="IPR000421">
    <property type="entry name" value="FA58C"/>
</dbReference>
<proteinExistence type="predicted"/>
<dbReference type="PROSITE" id="PS50835">
    <property type="entry name" value="IG_LIKE"/>
    <property type="match status" value="2"/>
</dbReference>
<evidence type="ECO:0000259" key="3">
    <source>
        <dbReference type="PROSITE" id="PS01180"/>
    </source>
</evidence>